<dbReference type="InterPro" id="IPR017868">
    <property type="entry name" value="Filamin/ABP280_repeat-like"/>
</dbReference>
<dbReference type="Gene3D" id="2.60.40.10">
    <property type="entry name" value="Immunoglobulins"/>
    <property type="match status" value="2"/>
</dbReference>
<dbReference type="Proteomes" id="UP000186804">
    <property type="component" value="Unassembled WGS sequence"/>
</dbReference>
<dbReference type="Pfam" id="PF00630">
    <property type="entry name" value="Filamin"/>
    <property type="match status" value="1"/>
</dbReference>
<dbReference type="InterPro" id="IPR013783">
    <property type="entry name" value="Ig-like_fold"/>
</dbReference>
<organism evidence="2 3">
    <name type="scientific">Cryptosporidium andersoni</name>
    <dbReference type="NCBI Taxonomy" id="117008"/>
    <lineage>
        <taxon>Eukaryota</taxon>
        <taxon>Sar</taxon>
        <taxon>Alveolata</taxon>
        <taxon>Apicomplexa</taxon>
        <taxon>Conoidasida</taxon>
        <taxon>Coccidia</taxon>
        <taxon>Eucoccidiorida</taxon>
        <taxon>Eimeriorina</taxon>
        <taxon>Cryptosporidiidae</taxon>
        <taxon>Cryptosporidium</taxon>
    </lineage>
</organism>
<proteinExistence type="predicted"/>
<accession>A0A1J4MM76</accession>
<dbReference type="RefSeq" id="XP_067067421.1">
    <property type="nucleotide sequence ID" value="XM_067210661.1"/>
</dbReference>
<dbReference type="GeneID" id="92364602"/>
<evidence type="ECO:0000256" key="1">
    <source>
        <dbReference type="PROSITE-ProRule" id="PRU00087"/>
    </source>
</evidence>
<feature type="repeat" description="Filamin" evidence="1">
    <location>
        <begin position="753"/>
        <end position="787"/>
    </location>
</feature>
<dbReference type="EMBL" id="LRBS01000090">
    <property type="protein sequence ID" value="OII75151.1"/>
    <property type="molecule type" value="Genomic_DNA"/>
</dbReference>
<keyword evidence="3" id="KW-1185">Reference proteome</keyword>
<comment type="caution">
    <text evidence="2">The sequence shown here is derived from an EMBL/GenBank/DDBJ whole genome shotgun (WGS) entry which is preliminary data.</text>
</comment>
<dbReference type="InterPro" id="IPR014756">
    <property type="entry name" value="Ig_E-set"/>
</dbReference>
<protein>
    <submittedName>
        <fullName evidence="2">Filamin ABP280 repeat family protein</fullName>
    </submittedName>
</protein>
<name>A0A1J4MM76_9CRYT</name>
<reference evidence="2 3" key="1">
    <citation type="submission" date="2016-10" db="EMBL/GenBank/DDBJ databases">
        <title>Reductive evolution of mitochondrial metabolism and differential evolution of invasion-related proteins in Cryptosporidium.</title>
        <authorList>
            <person name="Liu S."/>
            <person name="Roellig D.M."/>
            <person name="Guo Y."/>
            <person name="Li N."/>
            <person name="Frace M.A."/>
            <person name="Tang K."/>
            <person name="Zhang L."/>
            <person name="Feng Y."/>
            <person name="Xiao L."/>
        </authorList>
    </citation>
    <scope>NUCLEOTIDE SEQUENCE [LARGE SCALE GENOMIC DNA]</scope>
    <source>
        <strain evidence="2">30847</strain>
    </source>
</reference>
<evidence type="ECO:0000313" key="3">
    <source>
        <dbReference type="Proteomes" id="UP000186804"/>
    </source>
</evidence>
<sequence length="1891" mass="216590">MLKKRENKVEVNHASAGIELYITGAREFFLPNNSSHNWDKSVNCICVAWLPYEDPLEIFSFQQGIRWDPVLGRRCTGVAIARSCMTEGKISALECDFTTSIHILNVGDVKYVANTPVLTEDNNKYETPRVDDAIELRVKFPHDLFSVTSQSSNFEQDNEESMNIPEYFDEPLPIFISLGYISSVSGDCVFRSASKWRRPLNAIGEEPYNLISGSPISWIGSAILFKKDWLKTSTLRRAFPFVLYPHQKLMDIIYKHRGKILHPYLAEGDTNEQYNYQFQSLQATIESSITKWGDEDKKGVGKILLKSKTFISYPLNCTGVLRPLVENFDRKDLEKSFFLASLMCIDILSIYDIPSWSDMQVWDFYHSKIHVCAIWKHERDILLNSSNPFDLFPYRFVGINGPPSNQSFSSDETVRNSDVRFTCYFSGRIFMTPIPGSEPDLYLFMLINGKPFATLSEPIKLSRQDNCIFGKEQHCKLKRISFENLNNNSDKDSISRDNELNNKSAGSLVCKLYSWPHNSKYLDKKQYAYLNLRPQKGIVYNLLYDYKTNMPDLYSAPTLGPYGVWTGFIPNQDKSLGKQENNETGLFGEAVYKVKIEEYSNLKNDIDSTTLEIESQVDYSSDDLSSKISDIVEYDDSDEIYSNKPFVSYMCTAIGNGIEMGIAGEWLQFIVQCRDEKGDKVLKGNGKIFLRLKSIGFLSYSFTAEPLGFKSHNRSEIKRTKALVSVEGSSICHFNLDELDIPIEWSATESYFGIYNCRYRCERSGRYLLEVLLDGLAIAGSPFSIIITPSNPIAKACSTIGEGTITCRACPSIDYMTNINRLKASNGIIPKYINSFIVVLRDEYGNRINSGGYNVRAKCNSPIGIIHAIYDNWDGSYTIYYTVHIDKSIQDLDLKVISGIEKSNNSCINTRGEGLTSTMRAIKQAIGDNQVVRNDRINFSGDEINWSKLGFLGNDLQHVSEKFSESTKFGSYETNFVSVSSISLLSDFEIYVYLDDTTIYGVPFTPNLTNLLELREWYDMVDSVSKDSTEKKIEKLLELNEFDKAIELMHNLEKKYLHNIKEIIQEIEREPNEHERLMDKVVSQQNKWAKLQNHKVQLEMIVKDNSDRERLLITFAKYLLKHLEAQMIKRQQVDSDMFAYRVLKENNLEPLCRNLEIEYNKFQQKRTRELLRLVTLLESSKINSLEELMELYQLIADELRSLGRGNLATQFDLVNSCLIEEQQLKTIRSSLQHKSNLLHNMENIITEREKALKDISKNFTSTLELEKHDRNSKNYIEENKIFMDTVNIKPGKSIQTDDTLSLTDTIIGPLIEERSLLKGNINQKNNKALNSSSLKLKHRNLGKQLDYVENIIKHYWKPLMEWDLKCFVKILKQCPRIAICLRELFCYFANTMWLNKNTPSHSISNIEDPDKVYMGGNNSITNVSVGAQGMNTGSFGIGYRGLGGIEMNLLDNNYSTSNYKWNVEIPIVNSNDPKKFKYRKIIGVTRHGFRRLVHSLDVCKEFLESEKTLRKLFEKYSCERPTSNIYSSKQRVRVIPQELWIPLLRELAYINALIRYDILRKKTLGDDAVLHLTKVVDSETGKIDYNVWENTSGSPITGKSTSKVITSKFMNLSLESSVSNLNLGTGTPTKVANKNTSGLAVTQDNIRDLNRVTAFRHFCELHLIPLYRNIFGEHDFTILTMLPHINNYLRSEISLKNSSNNNIDNKPQNVGKGLSAAQQLYDRYECTIENCLKIVASQLKIAVVIDIFLDIAMKSMRTHEFDVTRDMVQIMRNKDKKCDDILINYGVTLHDYIKPLHLYQYLCNLGFIPGHITGSDLFNIVDHILDKKESFTPVPLPSTYCVSKYLSLLGFIETLSICISKGIVDKLAGSKWSEHDIKTEVIEHLILYKLQ</sequence>
<dbReference type="OrthoDB" id="5334309at2759"/>
<dbReference type="VEuPathDB" id="CryptoDB:cand_004170"/>
<gene>
    <name evidence="2" type="ORF">cand_004170</name>
</gene>
<dbReference type="SUPFAM" id="SSF81296">
    <property type="entry name" value="E set domains"/>
    <property type="match status" value="2"/>
</dbReference>
<dbReference type="PROSITE" id="PS50194">
    <property type="entry name" value="FILAMIN_REPEAT"/>
    <property type="match status" value="1"/>
</dbReference>
<evidence type="ECO:0000313" key="2">
    <source>
        <dbReference type="EMBL" id="OII75151.1"/>
    </source>
</evidence>